<dbReference type="AlphaFoldDB" id="A0A071MH66"/>
<dbReference type="EMBL" id="JJOA01000006">
    <property type="protein sequence ID" value="KEA60239.1"/>
    <property type="molecule type" value="Genomic_DNA"/>
</dbReference>
<evidence type="ECO:0000256" key="1">
    <source>
        <dbReference type="SAM" id="MobiDB-lite"/>
    </source>
</evidence>
<name>A0A071MH66_9BURK</name>
<evidence type="ECO:0000313" key="2">
    <source>
        <dbReference type="EMBL" id="KEA60239.1"/>
    </source>
</evidence>
<proteinExistence type="predicted"/>
<reference evidence="2" key="1">
    <citation type="submission" date="2014-04" db="EMBL/GenBank/DDBJ databases">
        <title>In planta biocontrol of soil-borne Fusarium wilt of banana through a plant endophytic bacterium, Burkholderia cenocepacia 869T2.</title>
        <authorList>
            <person name="Ho Y.-N."/>
            <person name="Chiang H.-M."/>
            <person name="Chao C.-P."/>
            <person name="Su C.-C."/>
            <person name="Hsu H.-F."/>
            <person name="Guo C.-T."/>
            <person name="Hsieh J.-L."/>
            <person name="Huang C.-C."/>
        </authorList>
    </citation>
    <scope>NUCLEOTIDE SEQUENCE [LARGE SCALE GENOMIC DNA]</scope>
    <source>
        <strain evidence="2">869T2</strain>
    </source>
</reference>
<organism evidence="2">
    <name type="scientific">Burkholderia cenocepacia</name>
    <dbReference type="NCBI Taxonomy" id="95486"/>
    <lineage>
        <taxon>Bacteria</taxon>
        <taxon>Pseudomonadati</taxon>
        <taxon>Pseudomonadota</taxon>
        <taxon>Betaproteobacteria</taxon>
        <taxon>Burkholderiales</taxon>
        <taxon>Burkholderiaceae</taxon>
        <taxon>Burkholderia</taxon>
        <taxon>Burkholderia cepacia complex</taxon>
    </lineage>
</organism>
<comment type="caution">
    <text evidence="2">The sequence shown here is derived from an EMBL/GenBank/DDBJ whole genome shotgun (WGS) entry which is preliminary data.</text>
</comment>
<dbReference type="Gene3D" id="1.10.1790.50">
    <property type="match status" value="1"/>
</dbReference>
<gene>
    <name evidence="2" type="ORF">DT99_07325</name>
</gene>
<protein>
    <submittedName>
        <fullName evidence="2">Uncharacterized protein</fullName>
    </submittedName>
</protein>
<sequence>MQASADPARRQPSAFDDANTRTGLTCASTDMVGQGISIPRVADLEDLMVDMADASVTSEERANISMRSGNCRGRAESVLYRIIHMAGPWWSSSMSRSAA</sequence>
<feature type="region of interest" description="Disordered" evidence="1">
    <location>
        <begin position="1"/>
        <end position="22"/>
    </location>
</feature>
<accession>A0A071MH66</accession>
<dbReference type="OrthoDB" id="9802752at2"/>